<evidence type="ECO:0000256" key="1">
    <source>
        <dbReference type="SAM" id="MobiDB-lite"/>
    </source>
</evidence>
<evidence type="ECO:0000313" key="3">
    <source>
        <dbReference type="EMBL" id="KFO20055.1"/>
    </source>
</evidence>
<dbReference type="EMBL" id="KN124863">
    <property type="protein sequence ID" value="KFO20055.1"/>
    <property type="molecule type" value="Genomic_DNA"/>
</dbReference>
<reference evidence="3 4" key="1">
    <citation type="submission" date="2013-11" db="EMBL/GenBank/DDBJ databases">
        <title>The Damaraland mole rat (Fukomys damarensis) genome and evolution of African mole rats.</title>
        <authorList>
            <person name="Gladyshev V.N."/>
            <person name="Fang X."/>
        </authorList>
    </citation>
    <scope>NUCLEOTIDE SEQUENCE [LARGE SCALE GENOMIC DNA]</scope>
    <source>
        <tissue evidence="3">Liver</tissue>
    </source>
</reference>
<evidence type="ECO:0000313" key="4">
    <source>
        <dbReference type="Proteomes" id="UP000028990"/>
    </source>
</evidence>
<keyword evidence="2" id="KW-0812">Transmembrane</keyword>
<organism evidence="3 4">
    <name type="scientific">Fukomys damarensis</name>
    <name type="common">Damaraland mole rat</name>
    <name type="synonym">Cryptomys damarensis</name>
    <dbReference type="NCBI Taxonomy" id="885580"/>
    <lineage>
        <taxon>Eukaryota</taxon>
        <taxon>Metazoa</taxon>
        <taxon>Chordata</taxon>
        <taxon>Craniata</taxon>
        <taxon>Vertebrata</taxon>
        <taxon>Euteleostomi</taxon>
        <taxon>Mammalia</taxon>
        <taxon>Eutheria</taxon>
        <taxon>Euarchontoglires</taxon>
        <taxon>Glires</taxon>
        <taxon>Rodentia</taxon>
        <taxon>Hystricomorpha</taxon>
        <taxon>Bathyergidae</taxon>
        <taxon>Fukomys</taxon>
    </lineage>
</organism>
<dbReference type="Proteomes" id="UP000028990">
    <property type="component" value="Unassembled WGS sequence"/>
</dbReference>
<proteinExistence type="predicted"/>
<keyword evidence="2" id="KW-0472">Membrane</keyword>
<evidence type="ECO:0000256" key="2">
    <source>
        <dbReference type="SAM" id="Phobius"/>
    </source>
</evidence>
<feature type="transmembrane region" description="Helical" evidence="2">
    <location>
        <begin position="185"/>
        <end position="204"/>
    </location>
</feature>
<feature type="compositionally biased region" description="Polar residues" evidence="1">
    <location>
        <begin position="87"/>
        <end position="96"/>
    </location>
</feature>
<gene>
    <name evidence="3" type="ORF">H920_18561</name>
</gene>
<keyword evidence="4" id="KW-1185">Reference proteome</keyword>
<accession>A0A091CRQ2</accession>
<keyword evidence="2" id="KW-1133">Transmembrane helix</keyword>
<sequence length="205" mass="22893">MFQEKPAADGFPDASLAVLLEEELGASLAGIGWCPPQGSSDPLREHHFPAPVWIPQPGGADPSSHQRRFSGSHHWPLGLPDIHPTVPATSRSSSGVLSPERLQEVRPKTAPQLAPHVFRPLPKVKMNMEGQHFELTADTEAARTAQPKDMKDFKSCFRKWQEVWAIRARTYTLLRLTRAKENVVTVYYALLISTSSLPVILTYFY</sequence>
<feature type="region of interest" description="Disordered" evidence="1">
    <location>
        <begin position="83"/>
        <end position="109"/>
    </location>
</feature>
<dbReference type="AlphaFoldDB" id="A0A091CRQ2"/>
<name>A0A091CRQ2_FUKDA</name>
<protein>
    <submittedName>
        <fullName evidence="3">Uncharacterized protein</fullName>
    </submittedName>
</protein>